<evidence type="ECO:0008006" key="6">
    <source>
        <dbReference type="Google" id="ProtNLM"/>
    </source>
</evidence>
<feature type="domain" description="UBX" evidence="2">
    <location>
        <begin position="388"/>
        <end position="463"/>
    </location>
</feature>
<evidence type="ECO:0000259" key="2">
    <source>
        <dbReference type="PROSITE" id="PS50033"/>
    </source>
</evidence>
<dbReference type="SMART" id="SM00553">
    <property type="entry name" value="SEP"/>
    <property type="match status" value="1"/>
</dbReference>
<dbReference type="CDD" id="cd01770">
    <property type="entry name" value="UBX_UBXN2"/>
    <property type="match status" value="1"/>
</dbReference>
<feature type="compositionally biased region" description="Gly residues" evidence="1">
    <location>
        <begin position="126"/>
        <end position="139"/>
    </location>
</feature>
<evidence type="ECO:0000313" key="5">
    <source>
        <dbReference type="Proteomes" id="UP000279259"/>
    </source>
</evidence>
<dbReference type="InterPro" id="IPR029071">
    <property type="entry name" value="Ubiquitin-like_domsf"/>
</dbReference>
<dbReference type="AlphaFoldDB" id="A0A427YWK7"/>
<dbReference type="EMBL" id="RSCD01000001">
    <property type="protein sequence ID" value="RSH95454.1"/>
    <property type="molecule type" value="Genomic_DNA"/>
</dbReference>
<accession>A0A427YWK7</accession>
<dbReference type="GO" id="GO:0005829">
    <property type="term" value="C:cytosol"/>
    <property type="evidence" value="ECO:0007669"/>
    <property type="project" value="TreeGrafter"/>
</dbReference>
<dbReference type="Proteomes" id="UP000279259">
    <property type="component" value="Unassembled WGS sequence"/>
</dbReference>
<feature type="compositionally biased region" description="Low complexity" evidence="1">
    <location>
        <begin position="225"/>
        <end position="237"/>
    </location>
</feature>
<dbReference type="Pfam" id="PF00789">
    <property type="entry name" value="UBX"/>
    <property type="match status" value="1"/>
</dbReference>
<dbReference type="GO" id="GO:0031468">
    <property type="term" value="P:nuclear membrane reassembly"/>
    <property type="evidence" value="ECO:0007669"/>
    <property type="project" value="TreeGrafter"/>
</dbReference>
<feature type="region of interest" description="Disordered" evidence="1">
    <location>
        <begin position="317"/>
        <end position="392"/>
    </location>
</feature>
<dbReference type="GO" id="GO:0043161">
    <property type="term" value="P:proteasome-mediated ubiquitin-dependent protein catabolic process"/>
    <property type="evidence" value="ECO:0007669"/>
    <property type="project" value="TreeGrafter"/>
</dbReference>
<dbReference type="GO" id="GO:0043130">
    <property type="term" value="F:ubiquitin binding"/>
    <property type="evidence" value="ECO:0007669"/>
    <property type="project" value="TreeGrafter"/>
</dbReference>
<evidence type="ECO:0000313" key="4">
    <source>
        <dbReference type="EMBL" id="RSH95454.1"/>
    </source>
</evidence>
<dbReference type="PROSITE" id="PS51399">
    <property type="entry name" value="SEP"/>
    <property type="match status" value="1"/>
</dbReference>
<evidence type="ECO:0000259" key="3">
    <source>
        <dbReference type="PROSITE" id="PS51399"/>
    </source>
</evidence>
<organism evidence="4 5">
    <name type="scientific">Saitozyma podzolica</name>
    <dbReference type="NCBI Taxonomy" id="1890683"/>
    <lineage>
        <taxon>Eukaryota</taxon>
        <taxon>Fungi</taxon>
        <taxon>Dikarya</taxon>
        <taxon>Basidiomycota</taxon>
        <taxon>Agaricomycotina</taxon>
        <taxon>Tremellomycetes</taxon>
        <taxon>Tremellales</taxon>
        <taxon>Trimorphomycetaceae</taxon>
        <taxon>Saitozyma</taxon>
    </lineage>
</organism>
<dbReference type="SUPFAM" id="SSF54236">
    <property type="entry name" value="Ubiquitin-like"/>
    <property type="match status" value="1"/>
</dbReference>
<comment type="caution">
    <text evidence="4">The sequence shown here is derived from an EMBL/GenBank/DDBJ whole genome shotgun (WGS) entry which is preliminary data.</text>
</comment>
<dbReference type="GO" id="GO:0061025">
    <property type="term" value="P:membrane fusion"/>
    <property type="evidence" value="ECO:0007669"/>
    <property type="project" value="TreeGrafter"/>
</dbReference>
<feature type="region of interest" description="Disordered" evidence="1">
    <location>
        <begin position="36"/>
        <end position="237"/>
    </location>
</feature>
<dbReference type="FunFam" id="3.30.420.210:FF:000002">
    <property type="entry name" value="UBX domain-containing protein 1"/>
    <property type="match status" value="1"/>
</dbReference>
<dbReference type="Pfam" id="PF08059">
    <property type="entry name" value="SEP"/>
    <property type="match status" value="1"/>
</dbReference>
<dbReference type="InterPro" id="IPR036241">
    <property type="entry name" value="NSFL1C_SEP_dom_sf"/>
</dbReference>
<name>A0A427YWK7_9TREE</name>
<gene>
    <name evidence="4" type="ORF">EHS25_000546</name>
</gene>
<dbReference type="GO" id="GO:0005634">
    <property type="term" value="C:nucleus"/>
    <property type="evidence" value="ECO:0007669"/>
    <property type="project" value="TreeGrafter"/>
</dbReference>
<reference evidence="4 5" key="1">
    <citation type="submission" date="2018-11" db="EMBL/GenBank/DDBJ databases">
        <title>Genome sequence of Saitozyma podzolica DSM 27192.</title>
        <authorList>
            <person name="Aliyu H."/>
            <person name="Gorte O."/>
            <person name="Ochsenreither K."/>
        </authorList>
    </citation>
    <scope>NUCLEOTIDE SEQUENCE [LARGE SCALE GENOMIC DNA]</scope>
    <source>
        <strain evidence="4 5">DSM 27192</strain>
    </source>
</reference>
<dbReference type="GO" id="GO:0000045">
    <property type="term" value="P:autophagosome assembly"/>
    <property type="evidence" value="ECO:0007669"/>
    <property type="project" value="TreeGrafter"/>
</dbReference>
<keyword evidence="5" id="KW-1185">Reference proteome</keyword>
<proteinExistence type="predicted"/>
<dbReference type="InterPro" id="IPR001012">
    <property type="entry name" value="UBX_dom"/>
</dbReference>
<sequence length="465" mass="49058">MPDFETFFEITGADYNEAQRFLEAGTTLEDYFAAQAAGGESQAQDEEDDELADELMADENEDQPGQAAGQGVARTLGGQAADTSVPEGWGRQERRTGRIGEWSGDQPARRPGGIATLFNTGLHPSAGGGGGGGGMPGGLGHDDDDDDSDDEERRRGETFYAGGERSGLAVQNPDQPGRAPRGIVENILRQAADNSRDREPAPAPGGPSVFRGAGNVLGSEDTPADEPAAATPAAPAAGGLLGSLLGRFGGPPPPEEEVQTRRLTFWSDGFSIEDGPLHAYDVPGNRELLEAIQAGRAPPSLFNVRYNQPIQIEVAQRTNEPYRPPPKVSRPFEGSGNRLGSPTPEVVSGTQTPNMPGGMRSGTPLGTRGDSGPSAAAGHGQNGFEVDPSKPTTNVQIRLGDGTRIVAKVNLTHRVGDLKNFVAAARPDNRPFLLQTTFPSKELDNPNLTIEEAKLQNAVVVQRFT</sequence>
<feature type="compositionally biased region" description="Acidic residues" evidence="1">
    <location>
        <begin position="43"/>
        <end position="62"/>
    </location>
</feature>
<evidence type="ECO:0000256" key="1">
    <source>
        <dbReference type="SAM" id="MobiDB-lite"/>
    </source>
</evidence>
<dbReference type="PANTHER" id="PTHR23333:SF20">
    <property type="entry name" value="NSFL1 COFACTOR P47"/>
    <property type="match status" value="1"/>
</dbReference>
<dbReference type="Gene3D" id="3.10.20.90">
    <property type="entry name" value="Phosphatidylinositol 3-kinase Catalytic Subunit, Chain A, domain 1"/>
    <property type="match status" value="1"/>
</dbReference>
<dbReference type="PANTHER" id="PTHR23333">
    <property type="entry name" value="UBX DOMAIN CONTAINING PROTEIN"/>
    <property type="match status" value="1"/>
</dbReference>
<protein>
    <recommendedName>
        <fullName evidence="6">UBX domain-containing protein 1</fullName>
    </recommendedName>
</protein>
<dbReference type="SUPFAM" id="SSF102848">
    <property type="entry name" value="NSFL1 (p97 ATPase) cofactor p47, SEP domain"/>
    <property type="match status" value="1"/>
</dbReference>
<dbReference type="GO" id="GO:0007030">
    <property type="term" value="P:Golgi organization"/>
    <property type="evidence" value="ECO:0007669"/>
    <property type="project" value="TreeGrafter"/>
</dbReference>
<dbReference type="STRING" id="1890683.A0A427YWK7"/>
<dbReference type="InterPro" id="IPR012989">
    <property type="entry name" value="SEP_domain"/>
</dbReference>
<dbReference type="OrthoDB" id="25887at2759"/>
<feature type="domain" description="SEP" evidence="3">
    <location>
        <begin position="258"/>
        <end position="323"/>
    </location>
</feature>
<dbReference type="PROSITE" id="PS50033">
    <property type="entry name" value="UBX"/>
    <property type="match status" value="1"/>
</dbReference>
<dbReference type="SMART" id="SM00166">
    <property type="entry name" value="UBX"/>
    <property type="match status" value="1"/>
</dbReference>
<dbReference type="Gene3D" id="3.30.420.210">
    <property type="entry name" value="SEP domain"/>
    <property type="match status" value="1"/>
</dbReference>